<name>A0A8K1CKH6_PYTOL</name>
<keyword evidence="1" id="KW-0175">Coiled coil</keyword>
<evidence type="ECO:0000313" key="4">
    <source>
        <dbReference type="EMBL" id="TMW65286.1"/>
    </source>
</evidence>
<feature type="region of interest" description="Disordered" evidence="2">
    <location>
        <begin position="206"/>
        <end position="265"/>
    </location>
</feature>
<sequence length="265" mass="28429">MTTPLTALNAPDATSDAAPLLNDGLLTSASNAGASRWPTRTRALSAARVMCSSSTGGGASWIVKGLLVCVGMVLMGAVGSFTLHQMMSPQIESLLRQRNELQRDMYELQNQVDNMTRIAESRLETIHLLEKELERQAVAAAAAADAADLNRVNGTDGHRVRMGVSRNGGFWPIIVYAWVIGGCVLLAVAYRVSGIARIETQQLRRKTGTDSRLASLQRAESITMEDKDSEDDEETGLMSGGGVTSSSLFKRPAGSVSPPDRLMHV</sequence>
<dbReference type="Proteomes" id="UP000794436">
    <property type="component" value="Unassembled WGS sequence"/>
</dbReference>
<feature type="compositionally biased region" description="Polar residues" evidence="2">
    <location>
        <begin position="210"/>
        <end position="220"/>
    </location>
</feature>
<comment type="caution">
    <text evidence="4">The sequence shown here is derived from an EMBL/GenBank/DDBJ whole genome shotgun (WGS) entry which is preliminary data.</text>
</comment>
<evidence type="ECO:0000313" key="5">
    <source>
        <dbReference type="Proteomes" id="UP000794436"/>
    </source>
</evidence>
<reference evidence="4" key="1">
    <citation type="submission" date="2019-03" db="EMBL/GenBank/DDBJ databases">
        <title>Long read genome sequence of the mycoparasitic Pythium oligandrum ATCC 38472 isolated from sugarbeet rhizosphere.</title>
        <authorList>
            <person name="Gaulin E."/>
        </authorList>
    </citation>
    <scope>NUCLEOTIDE SEQUENCE</scope>
    <source>
        <strain evidence="4">ATCC 38472_TT</strain>
    </source>
</reference>
<keyword evidence="3" id="KW-0472">Membrane</keyword>
<keyword evidence="5" id="KW-1185">Reference proteome</keyword>
<dbReference type="OrthoDB" id="167989at2759"/>
<dbReference type="AlphaFoldDB" id="A0A8K1CKH6"/>
<feature type="coiled-coil region" evidence="1">
    <location>
        <begin position="91"/>
        <end position="118"/>
    </location>
</feature>
<gene>
    <name evidence="4" type="ORF">Poli38472_007928</name>
</gene>
<organism evidence="4 5">
    <name type="scientific">Pythium oligandrum</name>
    <name type="common">Mycoparasitic fungus</name>
    <dbReference type="NCBI Taxonomy" id="41045"/>
    <lineage>
        <taxon>Eukaryota</taxon>
        <taxon>Sar</taxon>
        <taxon>Stramenopiles</taxon>
        <taxon>Oomycota</taxon>
        <taxon>Peronosporomycetes</taxon>
        <taxon>Pythiales</taxon>
        <taxon>Pythiaceae</taxon>
        <taxon>Pythium</taxon>
    </lineage>
</organism>
<feature type="transmembrane region" description="Helical" evidence="3">
    <location>
        <begin position="169"/>
        <end position="190"/>
    </location>
</feature>
<evidence type="ECO:0000256" key="1">
    <source>
        <dbReference type="SAM" id="Coils"/>
    </source>
</evidence>
<protein>
    <submittedName>
        <fullName evidence="4">Uncharacterized protein</fullName>
    </submittedName>
</protein>
<keyword evidence="3" id="KW-0812">Transmembrane</keyword>
<evidence type="ECO:0000256" key="2">
    <source>
        <dbReference type="SAM" id="MobiDB-lite"/>
    </source>
</evidence>
<keyword evidence="3" id="KW-1133">Transmembrane helix</keyword>
<accession>A0A8K1CKH6</accession>
<evidence type="ECO:0000256" key="3">
    <source>
        <dbReference type="SAM" id="Phobius"/>
    </source>
</evidence>
<proteinExistence type="predicted"/>
<feature type="transmembrane region" description="Helical" evidence="3">
    <location>
        <begin position="61"/>
        <end position="83"/>
    </location>
</feature>
<dbReference type="EMBL" id="SPLM01000037">
    <property type="protein sequence ID" value="TMW65286.1"/>
    <property type="molecule type" value="Genomic_DNA"/>
</dbReference>